<feature type="domain" description="tRNAHis guanylyltransferase catalytic" evidence="14">
    <location>
        <begin position="6"/>
        <end position="124"/>
    </location>
</feature>
<comment type="cofactor">
    <cofactor evidence="1">
        <name>Mg(2+)</name>
        <dbReference type="ChEBI" id="CHEBI:18420"/>
    </cofactor>
</comment>
<dbReference type="OrthoDB" id="62560at2759"/>
<protein>
    <recommendedName>
        <fullName evidence="4">tRNA(His) guanylyltransferase</fullName>
        <ecNumber evidence="3">2.7.7.79</ecNumber>
    </recommendedName>
    <alternativeName>
        <fullName evidence="12">tRNA-histidine guanylyltransferase</fullName>
    </alternativeName>
</protein>
<dbReference type="GO" id="GO:0006400">
    <property type="term" value="P:tRNA modification"/>
    <property type="evidence" value="ECO:0007669"/>
    <property type="project" value="InterPro"/>
</dbReference>
<keyword evidence="10" id="KW-0460">Magnesium</keyword>
<evidence type="ECO:0000256" key="9">
    <source>
        <dbReference type="ARBA" id="ARBA00022741"/>
    </source>
</evidence>
<keyword evidence="5" id="KW-0808">Transferase</keyword>
<gene>
    <name evidence="16" type="primary">SPOSA6832_02260</name>
</gene>
<feature type="region of interest" description="Disordered" evidence="13">
    <location>
        <begin position="228"/>
        <end position="290"/>
    </location>
</feature>
<evidence type="ECO:0000256" key="2">
    <source>
        <dbReference type="ARBA" id="ARBA00010113"/>
    </source>
</evidence>
<feature type="compositionally biased region" description="Basic residues" evidence="13">
    <location>
        <begin position="277"/>
        <end position="290"/>
    </location>
</feature>
<dbReference type="AlphaFoldDB" id="A0A0D6EKU6"/>
<dbReference type="Pfam" id="PF14413">
    <property type="entry name" value="Thg1C"/>
    <property type="match status" value="1"/>
</dbReference>
<keyword evidence="6" id="KW-0819">tRNA processing</keyword>
<organism evidence="16 17">
    <name type="scientific">Sporidiobolus salmonicolor</name>
    <name type="common">Yeast-like fungus</name>
    <name type="synonym">Sporobolomyces salmonicolor</name>
    <dbReference type="NCBI Taxonomy" id="5005"/>
    <lineage>
        <taxon>Eukaryota</taxon>
        <taxon>Fungi</taxon>
        <taxon>Dikarya</taxon>
        <taxon>Basidiomycota</taxon>
        <taxon>Pucciniomycotina</taxon>
        <taxon>Microbotryomycetes</taxon>
        <taxon>Sporidiobolales</taxon>
        <taxon>Sporidiobolaceae</taxon>
        <taxon>Sporobolomyces</taxon>
    </lineage>
</organism>
<evidence type="ECO:0000313" key="16">
    <source>
        <dbReference type="EMBL" id="CEQ40614.1"/>
    </source>
</evidence>
<dbReference type="EMBL" id="CENE01000007">
    <property type="protein sequence ID" value="CEQ40614.1"/>
    <property type="molecule type" value="Genomic_DNA"/>
</dbReference>
<evidence type="ECO:0000256" key="12">
    <source>
        <dbReference type="ARBA" id="ARBA00032480"/>
    </source>
</evidence>
<keyword evidence="8" id="KW-0479">Metal-binding</keyword>
<evidence type="ECO:0000256" key="5">
    <source>
        <dbReference type="ARBA" id="ARBA00022679"/>
    </source>
</evidence>
<dbReference type="InterPro" id="IPR007537">
    <property type="entry name" value="tRNAHis_GuaTrfase_Thg1"/>
</dbReference>
<evidence type="ECO:0000259" key="14">
    <source>
        <dbReference type="Pfam" id="PF04446"/>
    </source>
</evidence>
<evidence type="ECO:0000256" key="13">
    <source>
        <dbReference type="SAM" id="MobiDB-lite"/>
    </source>
</evidence>
<dbReference type="EC" id="2.7.7.79" evidence="3"/>
<dbReference type="Proteomes" id="UP000243876">
    <property type="component" value="Unassembled WGS sequence"/>
</dbReference>
<keyword evidence="9" id="KW-0547">Nucleotide-binding</keyword>
<evidence type="ECO:0000256" key="4">
    <source>
        <dbReference type="ARBA" id="ARBA00015443"/>
    </source>
</evidence>
<evidence type="ECO:0000256" key="7">
    <source>
        <dbReference type="ARBA" id="ARBA00022695"/>
    </source>
</evidence>
<sequence>MAGSRYTYVKNFELPDPLLPSTFFIIRLDGKGFHGFSKAHDFAKPNDSNALTLMNEAAKRVMQGRELNGECVMAFGESDEYSKLVTLVTSIFSSAYVYLWPQYFPNSPLQFEELPVFDGRIVQYTSETEVRDYLRWRQVDTHINNMYNTCFWALVLRGGRTAQQANQELSGTISSQKQEMLFSNFGINYNNEAAMFRKGSLIVWEDVPPPAEEISGWMLTLHQLSGQSSAPETTAATSADPLTTSSSSTPTASGSAPLPPAPSPSTPDPSASLAAAARRKKAAPPKPKRRLAVVHEDIIADAWWDAGRGKGMLDG</sequence>
<evidence type="ECO:0000259" key="15">
    <source>
        <dbReference type="Pfam" id="PF14413"/>
    </source>
</evidence>
<proteinExistence type="inferred from homology"/>
<evidence type="ECO:0000256" key="6">
    <source>
        <dbReference type="ARBA" id="ARBA00022694"/>
    </source>
</evidence>
<dbReference type="PANTHER" id="PTHR12729">
    <property type="entry name" value="TRNA(HIS) GUANYLYLTRANSFERASE-RELATED"/>
    <property type="match status" value="1"/>
</dbReference>
<evidence type="ECO:0000256" key="8">
    <source>
        <dbReference type="ARBA" id="ARBA00022723"/>
    </source>
</evidence>
<feature type="compositionally biased region" description="Pro residues" evidence="13">
    <location>
        <begin position="257"/>
        <end position="267"/>
    </location>
</feature>
<evidence type="ECO:0000256" key="11">
    <source>
        <dbReference type="ARBA" id="ARBA00023134"/>
    </source>
</evidence>
<dbReference type="InterPro" id="IPR024956">
    <property type="entry name" value="tRNAHis_GuaTrfase_cat"/>
</dbReference>
<dbReference type="InterPro" id="IPR025845">
    <property type="entry name" value="Thg1_C_dom"/>
</dbReference>
<name>A0A0D6EKU6_SPOSA</name>
<feature type="compositionally biased region" description="Low complexity" evidence="13">
    <location>
        <begin position="228"/>
        <end position="256"/>
    </location>
</feature>
<feature type="non-terminal residue" evidence="16">
    <location>
        <position position="1"/>
    </location>
</feature>
<reference evidence="17" key="1">
    <citation type="submission" date="2015-02" db="EMBL/GenBank/DDBJ databases">
        <authorList>
            <person name="Gon?alves P."/>
        </authorList>
    </citation>
    <scope>NUCLEOTIDE SEQUENCE [LARGE SCALE GENOMIC DNA]</scope>
</reference>
<keyword evidence="17" id="KW-1185">Reference proteome</keyword>
<dbReference type="PANTHER" id="PTHR12729:SF6">
    <property type="entry name" value="TRNA(HIS) GUANYLYLTRANSFERASE-RELATED"/>
    <property type="match status" value="1"/>
</dbReference>
<comment type="similarity">
    <text evidence="2">Belongs to the tRNA(His) guanylyltransferase family.</text>
</comment>
<feature type="domain" description="Thg1 C-terminal" evidence="15">
    <location>
        <begin position="129"/>
        <end position="299"/>
    </location>
</feature>
<evidence type="ECO:0000256" key="3">
    <source>
        <dbReference type="ARBA" id="ARBA00012511"/>
    </source>
</evidence>
<dbReference type="Pfam" id="PF04446">
    <property type="entry name" value="Thg1"/>
    <property type="match status" value="1"/>
</dbReference>
<dbReference type="GO" id="GO:0000287">
    <property type="term" value="F:magnesium ion binding"/>
    <property type="evidence" value="ECO:0007669"/>
    <property type="project" value="InterPro"/>
</dbReference>
<dbReference type="InterPro" id="IPR038469">
    <property type="entry name" value="tRNAHis_GuaTrfase_Thg1_sf"/>
</dbReference>
<accession>A0A0D6EKU6</accession>
<dbReference type="GO" id="GO:0008193">
    <property type="term" value="F:tRNA guanylyltransferase activity"/>
    <property type="evidence" value="ECO:0007669"/>
    <property type="project" value="UniProtKB-EC"/>
</dbReference>
<evidence type="ECO:0000256" key="1">
    <source>
        <dbReference type="ARBA" id="ARBA00001946"/>
    </source>
</evidence>
<keyword evidence="7" id="KW-0548">Nucleotidyltransferase</keyword>
<dbReference type="Gene3D" id="3.30.70.3000">
    <property type="match status" value="1"/>
</dbReference>
<evidence type="ECO:0000313" key="17">
    <source>
        <dbReference type="Proteomes" id="UP000243876"/>
    </source>
</evidence>
<keyword evidence="11" id="KW-0342">GTP-binding</keyword>
<dbReference type="GO" id="GO:0005525">
    <property type="term" value="F:GTP binding"/>
    <property type="evidence" value="ECO:0007669"/>
    <property type="project" value="UniProtKB-KW"/>
</dbReference>
<evidence type="ECO:0000256" key="10">
    <source>
        <dbReference type="ARBA" id="ARBA00022842"/>
    </source>
</evidence>